<feature type="domain" description="D-isomer specific 2-hydroxyacid dehydrogenase NAD-binding" evidence="4">
    <location>
        <begin position="382"/>
        <end position="504"/>
    </location>
</feature>
<dbReference type="Gene3D" id="3.40.50.720">
    <property type="entry name" value="NAD(P)-binding Rossmann-like Domain"/>
    <property type="match status" value="2"/>
</dbReference>
<evidence type="ECO:0000256" key="2">
    <source>
        <dbReference type="ARBA" id="ARBA00023002"/>
    </source>
</evidence>
<accession>A0A1M5BAT8</accession>
<dbReference type="GO" id="GO:0016616">
    <property type="term" value="F:oxidoreductase activity, acting on the CH-OH group of donors, NAD or NADP as acceptor"/>
    <property type="evidence" value="ECO:0007669"/>
    <property type="project" value="InterPro"/>
</dbReference>
<feature type="domain" description="D-isomer specific 2-hydroxyacid dehydrogenase catalytic" evidence="3">
    <location>
        <begin position="253"/>
        <end position="559"/>
    </location>
</feature>
<protein>
    <submittedName>
        <fullName evidence="5">Lactate dehydrogenase</fullName>
    </submittedName>
</protein>
<dbReference type="InterPro" id="IPR050223">
    <property type="entry name" value="D-isomer_2-hydroxyacid_DH"/>
</dbReference>
<evidence type="ECO:0000313" key="6">
    <source>
        <dbReference type="Proteomes" id="UP000184476"/>
    </source>
</evidence>
<dbReference type="GO" id="GO:0051287">
    <property type="term" value="F:NAD binding"/>
    <property type="evidence" value="ECO:0007669"/>
    <property type="project" value="InterPro"/>
</dbReference>
<dbReference type="Pfam" id="PF00389">
    <property type="entry name" value="2-Hacid_dh"/>
    <property type="match status" value="1"/>
</dbReference>
<dbReference type="STRING" id="112248.SAMN05444392_12032"/>
<dbReference type="InterPro" id="IPR006140">
    <property type="entry name" value="D-isomer_DH_NAD-bd"/>
</dbReference>
<reference evidence="5 6" key="1">
    <citation type="submission" date="2016-11" db="EMBL/GenBank/DDBJ databases">
        <authorList>
            <person name="Jaros S."/>
            <person name="Januszkiewicz K."/>
            <person name="Wedrychowicz H."/>
        </authorList>
    </citation>
    <scope>NUCLEOTIDE SEQUENCE [LARGE SCALE GENOMIC DNA]</scope>
    <source>
        <strain evidence="5 6">DSM 44666</strain>
    </source>
</reference>
<name>A0A1M5BAT8_9BACL</name>
<dbReference type="SUPFAM" id="SSF51735">
    <property type="entry name" value="NAD(P)-binding Rossmann-fold domains"/>
    <property type="match status" value="1"/>
</dbReference>
<dbReference type="InterPro" id="IPR006139">
    <property type="entry name" value="D-isomer_2_OHA_DH_cat_dom"/>
</dbReference>
<sequence>MPDSSFQYPFGLTKHEATALAGLLLGKRPHHWDTTKLLNEALKVSKRLKSDIDKPEYQNAIDHLKSVFENTSTNRNLEVEHSEYQKDMIRSNLATLAPLFSLLKNSGEFQLLIAHAKYYRSSSYNRAGIKSAIQLSKWIDLNFTDDVELTPDMIPQIQEIYSNLNRSVLNDLKELVLSNQNNDELLSVFKQLTEKRGAWSFIDDIIRGNELLSNRAWIEHYQKQIDQFVPTKPHFHPLAYLRNPKLNLPKEVLVTGDLFMSPEHFKKLEDNGIHVNRLEKNEPTTEELCEAIQGMDGYILGGIEQVTEEVVNAADRLKSIVFPGIGYKGFIPAWEYATHKGITIANTPSTPTNAVAEWMIGASLAMNRGFFDLMRGSQTTFKTTPGLENQTIGIIGLGRIGKRLAEMLSVFEPDQIAYYSTHQHPDVEIQLGIQRKENIIKLLEESDVVCLCISDDHENMNFFTSFHFDHMKPGSLLTTATHPGVVDLEALYRALKSGKIRAASDYPADSRFDEFRLAEWFSFNKSNAFNTESMIKHTSDQATEKMVNLLIRGYDPDIVNPRAISFLNTWPQDSRQIGVKSISEKRVPIVPGRLASALQNPDKRDSVIAFTNPERYK</sequence>
<organism evidence="5 6">
    <name type="scientific">Seinonella peptonophila</name>
    <dbReference type="NCBI Taxonomy" id="112248"/>
    <lineage>
        <taxon>Bacteria</taxon>
        <taxon>Bacillati</taxon>
        <taxon>Bacillota</taxon>
        <taxon>Bacilli</taxon>
        <taxon>Bacillales</taxon>
        <taxon>Thermoactinomycetaceae</taxon>
        <taxon>Seinonella</taxon>
    </lineage>
</organism>
<proteinExistence type="inferred from homology"/>
<dbReference type="PANTHER" id="PTHR10996">
    <property type="entry name" value="2-HYDROXYACID DEHYDROGENASE-RELATED"/>
    <property type="match status" value="1"/>
</dbReference>
<dbReference type="RefSeq" id="WP_073158322.1">
    <property type="nucleotide sequence ID" value="NZ_FQVL01000020.1"/>
</dbReference>
<evidence type="ECO:0000256" key="1">
    <source>
        <dbReference type="ARBA" id="ARBA00005854"/>
    </source>
</evidence>
<dbReference type="Proteomes" id="UP000184476">
    <property type="component" value="Unassembled WGS sequence"/>
</dbReference>
<evidence type="ECO:0000313" key="5">
    <source>
        <dbReference type="EMBL" id="SHF39623.1"/>
    </source>
</evidence>
<comment type="similarity">
    <text evidence="1">Belongs to the D-isomer specific 2-hydroxyacid dehydrogenase family.</text>
</comment>
<dbReference type="AlphaFoldDB" id="A0A1M5BAT8"/>
<dbReference type="InterPro" id="IPR036291">
    <property type="entry name" value="NAD(P)-bd_dom_sf"/>
</dbReference>
<evidence type="ECO:0000259" key="3">
    <source>
        <dbReference type="Pfam" id="PF00389"/>
    </source>
</evidence>
<keyword evidence="6" id="KW-1185">Reference proteome</keyword>
<dbReference type="Pfam" id="PF02826">
    <property type="entry name" value="2-Hacid_dh_C"/>
    <property type="match status" value="1"/>
</dbReference>
<keyword evidence="2" id="KW-0560">Oxidoreductase</keyword>
<evidence type="ECO:0000259" key="4">
    <source>
        <dbReference type="Pfam" id="PF02826"/>
    </source>
</evidence>
<dbReference type="EMBL" id="FQVL01000020">
    <property type="protein sequence ID" value="SHF39623.1"/>
    <property type="molecule type" value="Genomic_DNA"/>
</dbReference>
<gene>
    <name evidence="5" type="ORF">SAMN05444392_12032</name>
</gene>
<dbReference type="SUPFAM" id="SSF52283">
    <property type="entry name" value="Formate/glycerate dehydrogenase catalytic domain-like"/>
    <property type="match status" value="1"/>
</dbReference>